<name>A0ABT9D7Y4_9CELL</name>
<accession>A0ABT9D7Y4</accession>
<organism evidence="2 3">
    <name type="scientific">Actinotalea lenta</name>
    <dbReference type="NCBI Taxonomy" id="3064654"/>
    <lineage>
        <taxon>Bacteria</taxon>
        <taxon>Bacillati</taxon>
        <taxon>Actinomycetota</taxon>
        <taxon>Actinomycetes</taxon>
        <taxon>Micrococcales</taxon>
        <taxon>Cellulomonadaceae</taxon>
        <taxon>Actinotalea</taxon>
    </lineage>
</organism>
<dbReference type="InterPro" id="IPR029062">
    <property type="entry name" value="Class_I_gatase-like"/>
</dbReference>
<dbReference type="GO" id="GO:0016787">
    <property type="term" value="F:hydrolase activity"/>
    <property type="evidence" value="ECO:0007669"/>
    <property type="project" value="UniProtKB-KW"/>
</dbReference>
<dbReference type="Pfam" id="PF00117">
    <property type="entry name" value="GATase"/>
    <property type="match status" value="1"/>
</dbReference>
<dbReference type="RefSeq" id="WP_304600304.1">
    <property type="nucleotide sequence ID" value="NZ_JAUQYO010000001.1"/>
</dbReference>
<keyword evidence="2" id="KW-0378">Hydrolase</keyword>
<feature type="domain" description="Glutamine amidotransferase" evidence="1">
    <location>
        <begin position="45"/>
        <end position="198"/>
    </location>
</feature>
<dbReference type="Proteomes" id="UP001232536">
    <property type="component" value="Unassembled WGS sequence"/>
</dbReference>
<keyword evidence="2" id="KW-0315">Glutamine amidotransferase</keyword>
<dbReference type="PANTHER" id="PTHR42695:SF5">
    <property type="entry name" value="GLUTAMINE AMIDOTRANSFERASE YLR126C-RELATED"/>
    <property type="match status" value="1"/>
</dbReference>
<dbReference type="EC" id="3.4.-.-" evidence="2"/>
<protein>
    <submittedName>
        <fullName evidence="2">Type 1 glutamine amidotransferase</fullName>
        <ecNumber evidence="2">3.4.-.-</ecNumber>
    </submittedName>
</protein>
<dbReference type="Gene3D" id="3.40.50.880">
    <property type="match status" value="1"/>
</dbReference>
<dbReference type="PROSITE" id="PS51273">
    <property type="entry name" value="GATASE_TYPE_1"/>
    <property type="match status" value="1"/>
</dbReference>
<evidence type="ECO:0000313" key="3">
    <source>
        <dbReference type="Proteomes" id="UP001232536"/>
    </source>
</evidence>
<dbReference type="PRINTS" id="PR00096">
    <property type="entry name" value="GATASE"/>
</dbReference>
<evidence type="ECO:0000259" key="1">
    <source>
        <dbReference type="Pfam" id="PF00117"/>
    </source>
</evidence>
<dbReference type="SUPFAM" id="SSF52317">
    <property type="entry name" value="Class I glutamine amidotransferase-like"/>
    <property type="match status" value="1"/>
</dbReference>
<keyword evidence="3" id="KW-1185">Reference proteome</keyword>
<proteinExistence type="predicted"/>
<comment type="caution">
    <text evidence="2">The sequence shown here is derived from an EMBL/GenBank/DDBJ whole genome shotgun (WGS) entry which is preliminary data.</text>
</comment>
<gene>
    <name evidence="2" type="ORF">Q6348_05550</name>
</gene>
<reference evidence="2 3" key="1">
    <citation type="submission" date="2023-07" db="EMBL/GenBank/DDBJ databases">
        <title>Description of novel actinomycetes strains, isolated from tidal flat sediment.</title>
        <authorList>
            <person name="Lu C."/>
        </authorList>
    </citation>
    <scope>NUCLEOTIDE SEQUENCE [LARGE SCALE GENOMIC DNA]</scope>
    <source>
        <strain evidence="2 3">SYSU T00b441</strain>
    </source>
</reference>
<dbReference type="InterPro" id="IPR044992">
    <property type="entry name" value="ChyE-like"/>
</dbReference>
<evidence type="ECO:0000313" key="2">
    <source>
        <dbReference type="EMBL" id="MDO8106660.1"/>
    </source>
</evidence>
<sequence>MILTVIEHAPSAHLDRFAGWLAQAPEAPEIALVRPWAGDRVPTLAESGDGLLVLGGPQHAYDDEGSPWLPATRALLADATHAQLPTLGICLGAELLAVATGGAVQVAAPPGREAGAIAVAPRPDAATDPLLGDLAADVPADHPLGGGVLAWVPSMHADAVVTLPPGAVWLGSSRQYPYQAFRVGAAAWGLQFHPEASAATVVGWAHGLGGVDAEDVAAQLHEHADDVERAGRAIALSFAELVATSARTARELAG</sequence>
<dbReference type="InterPro" id="IPR017926">
    <property type="entry name" value="GATASE"/>
</dbReference>
<dbReference type="EMBL" id="JAUQYP010000001">
    <property type="protein sequence ID" value="MDO8106660.1"/>
    <property type="molecule type" value="Genomic_DNA"/>
</dbReference>
<dbReference type="CDD" id="cd01741">
    <property type="entry name" value="GATase1_1"/>
    <property type="match status" value="1"/>
</dbReference>
<dbReference type="PANTHER" id="PTHR42695">
    <property type="entry name" value="GLUTAMINE AMIDOTRANSFERASE YLR126C-RELATED"/>
    <property type="match status" value="1"/>
</dbReference>